<evidence type="ECO:0000313" key="2">
    <source>
        <dbReference type="Proteomes" id="UP000185739"/>
    </source>
</evidence>
<dbReference type="STRING" id="96773.Tchl_0894"/>
<accession>A0A1H5U6D1</accession>
<protein>
    <submittedName>
        <fullName evidence="1">Uncharacterized protein</fullName>
    </submittedName>
</protein>
<reference evidence="1 2" key="1">
    <citation type="submission" date="2016-12" db="EMBL/GenBank/DDBJ databases">
        <title>Complete genome sequence of Thauera chlorobenzoica, a Betaproteobacterium degrading haloaromatics anaerobically to CO2 and halides.</title>
        <authorList>
            <person name="Goris T."/>
            <person name="Mergelsberg M."/>
            <person name="Boll M."/>
        </authorList>
    </citation>
    <scope>NUCLEOTIDE SEQUENCE [LARGE SCALE GENOMIC DNA]</scope>
    <source>
        <strain evidence="1 2">3CB1</strain>
    </source>
</reference>
<proteinExistence type="predicted"/>
<dbReference type="Proteomes" id="UP000185739">
    <property type="component" value="Chromosome"/>
</dbReference>
<organism evidence="1 2">
    <name type="scientific">Thauera chlorobenzoica</name>
    <dbReference type="NCBI Taxonomy" id="96773"/>
    <lineage>
        <taxon>Bacteria</taxon>
        <taxon>Pseudomonadati</taxon>
        <taxon>Pseudomonadota</taxon>
        <taxon>Betaproteobacteria</taxon>
        <taxon>Rhodocyclales</taxon>
        <taxon>Zoogloeaceae</taxon>
        <taxon>Thauera</taxon>
    </lineage>
</organism>
<keyword evidence="2" id="KW-1185">Reference proteome</keyword>
<dbReference type="EMBL" id="CP018839">
    <property type="protein sequence ID" value="APR03758.1"/>
    <property type="molecule type" value="Genomic_DNA"/>
</dbReference>
<sequence>MPPPLPSTPNVFVCTKPLQILVAMILSSEFSPAQLFIVESFSDSLEISKSTELRKYFTLTKHFLTRADAIKAARHANPRSIFIDSDIGLKTQLALAHLKLRAPTCSIFVYEEGIGTYRTDLIKSKLKKAIYRATGTACRFGESVLTDKIFVFSKEAYLESNPHLQRKVRTIENPLSNFIRRHQTDLLNLFSPGFSFPEKENDDAYIYLSDWKLSPPSHPPINCDIFIKPHPHISKDEIEMRTKNSPDMHWVPGSIPAEIIIELLSKIYNHVIINHNNSSAVHYMKNLANMIEIKK</sequence>
<dbReference type="OrthoDB" id="1495789at2"/>
<dbReference type="KEGG" id="tcl:Tchl_0894"/>
<gene>
    <name evidence="1" type="ORF">Tchl_0894</name>
</gene>
<evidence type="ECO:0000313" key="1">
    <source>
        <dbReference type="EMBL" id="APR03758.1"/>
    </source>
</evidence>
<dbReference type="AlphaFoldDB" id="A0A1H5U6D1"/>
<dbReference type="RefSeq" id="WP_146060748.1">
    <property type="nucleotide sequence ID" value="NZ_CP018839.1"/>
</dbReference>
<name>A0A1H5U6D1_9RHOO</name>